<sequence>MAIWPSVTAQPGAQIRFQGSNVTLYPAPECTPELISSQIKLFQQAVNSTSAVVPDGPFSARFTNFSLPLPVQNISDRAILGVVNLSVDGTTIRCTKPPPEGDQGSGSGSGGAAGSGTDGGGATADDGGGGTAGWVWAVVGVVAALAVAAAIVAGLLWRRRARRRRRALDEQRQLGSRLPAIVLAVGEDNKSPGSSGVKSEQAGPGSPDGTTAHARGSGDFREGVSRARMGVIDDLQLGGVLGRGSYGHVYKGRWKGTTVAVKVVQTHVGHGQTFNLGREPLLSMALAHPNVLASFKSCVARLLAEGEAEGGSHSVDLGELPASGVESPASGSAPGIGGASRDLSGGDVPVVRSSGALSVGAASTPSATARLVPSLTNPHLMVEIMPEDAVLPPGLYETWLISELADQGSLASAISAGRFSKGQPPSPDMPAIMLCLWDVARGLDYLHSCSIVHGDLKPQNVLLKTAPGDKRGYVCKLADFGLSRFMGDQQTHVDTGSYGTAAYAAPELLADGRLTRAADVYSWAVLAWSLLAGQTPFQGMQAMQIMCLVSQQDFRPQLPQHCPHALAALIQRCWQMDAHARPDAATVVRELLVIVESMRTAAGSTLTLAPGQQP</sequence>
<reference evidence="10 11" key="1">
    <citation type="journal article" date="2018" name="Plant J.">
        <title>Genome sequences of Chlorella sorokiniana UTEX 1602 and Micractinium conductrix SAG 241.80: implications to maltose excretion by a green alga.</title>
        <authorList>
            <person name="Arriola M.B."/>
            <person name="Velmurugan N."/>
            <person name="Zhang Y."/>
            <person name="Plunkett M.H."/>
            <person name="Hondzo H."/>
            <person name="Barney B.M."/>
        </authorList>
    </citation>
    <scope>NUCLEOTIDE SEQUENCE [LARGE SCALE GENOMIC DNA]</scope>
    <source>
        <strain evidence="10 11">SAG 241.80</strain>
    </source>
</reference>
<gene>
    <name evidence="10" type="ORF">C2E20_6893</name>
</gene>
<evidence type="ECO:0000256" key="1">
    <source>
        <dbReference type="ARBA" id="ARBA00022527"/>
    </source>
</evidence>
<dbReference type="PROSITE" id="PS00108">
    <property type="entry name" value="PROTEIN_KINASE_ST"/>
    <property type="match status" value="1"/>
</dbReference>
<keyword evidence="3 6" id="KW-0547">Nucleotide-binding</keyword>
<keyword evidence="11" id="KW-1185">Reference proteome</keyword>
<evidence type="ECO:0000259" key="9">
    <source>
        <dbReference type="PROSITE" id="PS50011"/>
    </source>
</evidence>
<keyword evidence="1" id="KW-0723">Serine/threonine-protein kinase</keyword>
<keyword evidence="4 10" id="KW-0418">Kinase</keyword>
<evidence type="ECO:0000256" key="3">
    <source>
        <dbReference type="ARBA" id="ARBA00022741"/>
    </source>
</evidence>
<organism evidence="10 11">
    <name type="scientific">Micractinium conductrix</name>
    <dbReference type="NCBI Taxonomy" id="554055"/>
    <lineage>
        <taxon>Eukaryota</taxon>
        <taxon>Viridiplantae</taxon>
        <taxon>Chlorophyta</taxon>
        <taxon>core chlorophytes</taxon>
        <taxon>Trebouxiophyceae</taxon>
        <taxon>Chlorellales</taxon>
        <taxon>Chlorellaceae</taxon>
        <taxon>Chlorella clade</taxon>
        <taxon>Micractinium</taxon>
    </lineage>
</organism>
<dbReference type="EMBL" id="LHPF02000025">
    <property type="protein sequence ID" value="PSC69656.1"/>
    <property type="molecule type" value="Genomic_DNA"/>
</dbReference>
<feature type="region of interest" description="Disordered" evidence="7">
    <location>
        <begin position="310"/>
        <end position="344"/>
    </location>
</feature>
<keyword evidence="8" id="KW-0812">Transmembrane</keyword>
<feature type="domain" description="Protein kinase" evidence="9">
    <location>
        <begin position="235"/>
        <end position="593"/>
    </location>
</feature>
<evidence type="ECO:0000256" key="6">
    <source>
        <dbReference type="PROSITE-ProRule" id="PRU10141"/>
    </source>
</evidence>
<dbReference type="OrthoDB" id="1711006at2759"/>
<evidence type="ECO:0000256" key="7">
    <source>
        <dbReference type="SAM" id="MobiDB-lite"/>
    </source>
</evidence>
<dbReference type="InterPro" id="IPR008271">
    <property type="entry name" value="Ser/Thr_kinase_AS"/>
</dbReference>
<dbReference type="Gene3D" id="3.30.200.20">
    <property type="entry name" value="Phosphorylase Kinase, domain 1"/>
    <property type="match status" value="1"/>
</dbReference>
<name>A0A2P6V6E0_9CHLO</name>
<dbReference type="SUPFAM" id="SSF56112">
    <property type="entry name" value="Protein kinase-like (PK-like)"/>
    <property type="match status" value="1"/>
</dbReference>
<dbReference type="GO" id="GO:0004674">
    <property type="term" value="F:protein serine/threonine kinase activity"/>
    <property type="evidence" value="ECO:0007669"/>
    <property type="project" value="UniProtKB-KW"/>
</dbReference>
<dbReference type="InterPro" id="IPR017441">
    <property type="entry name" value="Protein_kinase_ATP_BS"/>
</dbReference>
<dbReference type="STRING" id="554055.A0A2P6V6E0"/>
<dbReference type="GO" id="GO:0005524">
    <property type="term" value="F:ATP binding"/>
    <property type="evidence" value="ECO:0007669"/>
    <property type="project" value="UniProtKB-UniRule"/>
</dbReference>
<feature type="region of interest" description="Disordered" evidence="7">
    <location>
        <begin position="185"/>
        <end position="218"/>
    </location>
</feature>
<protein>
    <submittedName>
        <fullName evidence="10">Kinase</fullName>
    </submittedName>
</protein>
<evidence type="ECO:0000256" key="4">
    <source>
        <dbReference type="ARBA" id="ARBA00022777"/>
    </source>
</evidence>
<feature type="binding site" evidence="6">
    <location>
        <position position="262"/>
    </location>
    <ligand>
        <name>ATP</name>
        <dbReference type="ChEBI" id="CHEBI:30616"/>
    </ligand>
</feature>
<dbReference type="Gene3D" id="1.10.510.10">
    <property type="entry name" value="Transferase(Phosphotransferase) domain 1"/>
    <property type="match status" value="1"/>
</dbReference>
<keyword evidence="2" id="KW-0808">Transferase</keyword>
<dbReference type="PROSITE" id="PS50011">
    <property type="entry name" value="PROTEIN_KINASE_DOM"/>
    <property type="match status" value="1"/>
</dbReference>
<accession>A0A2P6V6E0</accession>
<dbReference type="Pfam" id="PF07714">
    <property type="entry name" value="PK_Tyr_Ser-Thr"/>
    <property type="match status" value="2"/>
</dbReference>
<dbReference type="InterPro" id="IPR000719">
    <property type="entry name" value="Prot_kinase_dom"/>
</dbReference>
<comment type="caution">
    <text evidence="10">The sequence shown here is derived from an EMBL/GenBank/DDBJ whole genome shotgun (WGS) entry which is preliminary data.</text>
</comment>
<keyword evidence="5 6" id="KW-0067">ATP-binding</keyword>
<dbReference type="Proteomes" id="UP000239649">
    <property type="component" value="Unassembled WGS sequence"/>
</dbReference>
<feature type="transmembrane region" description="Helical" evidence="8">
    <location>
        <begin position="134"/>
        <end position="157"/>
    </location>
</feature>
<dbReference type="PANTHER" id="PTHR44329:SF214">
    <property type="entry name" value="PROTEIN KINASE DOMAIN-CONTAINING PROTEIN"/>
    <property type="match status" value="1"/>
</dbReference>
<keyword evidence="8" id="KW-0472">Membrane</keyword>
<dbReference type="InterPro" id="IPR011009">
    <property type="entry name" value="Kinase-like_dom_sf"/>
</dbReference>
<evidence type="ECO:0000256" key="8">
    <source>
        <dbReference type="SAM" id="Phobius"/>
    </source>
</evidence>
<dbReference type="InterPro" id="IPR051681">
    <property type="entry name" value="Ser/Thr_Kinases-Pseudokinases"/>
</dbReference>
<dbReference type="SMART" id="SM00220">
    <property type="entry name" value="S_TKc"/>
    <property type="match status" value="1"/>
</dbReference>
<evidence type="ECO:0000313" key="11">
    <source>
        <dbReference type="Proteomes" id="UP000239649"/>
    </source>
</evidence>
<evidence type="ECO:0000256" key="5">
    <source>
        <dbReference type="ARBA" id="ARBA00022840"/>
    </source>
</evidence>
<dbReference type="PROSITE" id="PS00107">
    <property type="entry name" value="PROTEIN_KINASE_ATP"/>
    <property type="match status" value="1"/>
</dbReference>
<keyword evidence="8" id="KW-1133">Transmembrane helix</keyword>
<dbReference type="InterPro" id="IPR001245">
    <property type="entry name" value="Ser-Thr/Tyr_kinase_cat_dom"/>
</dbReference>
<evidence type="ECO:0000256" key="2">
    <source>
        <dbReference type="ARBA" id="ARBA00022679"/>
    </source>
</evidence>
<proteinExistence type="predicted"/>
<evidence type="ECO:0000313" key="10">
    <source>
        <dbReference type="EMBL" id="PSC69656.1"/>
    </source>
</evidence>
<feature type="compositionally biased region" description="Gly residues" evidence="7">
    <location>
        <begin position="103"/>
        <end position="125"/>
    </location>
</feature>
<feature type="region of interest" description="Disordered" evidence="7">
    <location>
        <begin position="91"/>
        <end position="125"/>
    </location>
</feature>
<dbReference type="AlphaFoldDB" id="A0A2P6V6E0"/>
<dbReference type="PANTHER" id="PTHR44329">
    <property type="entry name" value="SERINE/THREONINE-PROTEIN KINASE TNNI3K-RELATED"/>
    <property type="match status" value="1"/>
</dbReference>